<dbReference type="Proteomes" id="UP000199114">
    <property type="component" value="Unassembled WGS sequence"/>
</dbReference>
<dbReference type="Gene3D" id="3.40.50.620">
    <property type="entry name" value="HUPs"/>
    <property type="match status" value="1"/>
</dbReference>
<dbReference type="EMBL" id="FOFD01000003">
    <property type="protein sequence ID" value="SEQ85809.1"/>
    <property type="molecule type" value="Genomic_DNA"/>
</dbReference>
<dbReference type="PRINTS" id="PR01438">
    <property type="entry name" value="UNVRSLSTRESS"/>
</dbReference>
<protein>
    <submittedName>
        <fullName evidence="3">Nucleotide-binding universal stress protein, UspA family</fullName>
    </submittedName>
</protein>
<keyword evidence="4" id="KW-1185">Reference proteome</keyword>
<dbReference type="PANTHER" id="PTHR46268">
    <property type="entry name" value="STRESS RESPONSE PROTEIN NHAX"/>
    <property type="match status" value="1"/>
</dbReference>
<dbReference type="SUPFAM" id="SSF52402">
    <property type="entry name" value="Adenine nucleotide alpha hydrolases-like"/>
    <property type="match status" value="1"/>
</dbReference>
<dbReference type="InterPro" id="IPR014729">
    <property type="entry name" value="Rossmann-like_a/b/a_fold"/>
</dbReference>
<gene>
    <name evidence="3" type="ORF">SAMN04489841_2543</name>
</gene>
<dbReference type="PANTHER" id="PTHR46268:SF24">
    <property type="entry name" value="UNIVERSAL STRESS PROTEIN"/>
    <property type="match status" value="1"/>
</dbReference>
<name>A0A1H9JGA1_9EURY</name>
<dbReference type="CDD" id="cd00293">
    <property type="entry name" value="USP-like"/>
    <property type="match status" value="1"/>
</dbReference>
<organism evidence="3 4">
    <name type="scientific">Natrinema salaciae</name>
    <dbReference type="NCBI Taxonomy" id="1186196"/>
    <lineage>
        <taxon>Archaea</taxon>
        <taxon>Methanobacteriati</taxon>
        <taxon>Methanobacteriota</taxon>
        <taxon>Stenosarchaea group</taxon>
        <taxon>Halobacteria</taxon>
        <taxon>Halobacteriales</taxon>
        <taxon>Natrialbaceae</taxon>
        <taxon>Natrinema</taxon>
    </lineage>
</organism>
<feature type="domain" description="UspA" evidence="2">
    <location>
        <begin position="3"/>
        <end position="139"/>
    </location>
</feature>
<dbReference type="InterPro" id="IPR006015">
    <property type="entry name" value="Universal_stress_UspA"/>
</dbReference>
<dbReference type="RefSeq" id="WP_090618007.1">
    <property type="nucleotide sequence ID" value="NZ_FOFD01000003.1"/>
</dbReference>
<sequence length="139" mass="15302">MAILVAYDGSEPARKAVEHAFTTYSDEEIVLLRVIDAADGSTEAGIEIVREMFREREKKVSKKLPGEIADLIGDSDREFRTETAVGDPAREIVSFADENDEIDHVVIGSHGREGLSRILLGSVAEKIVRRSPVPVTVIR</sequence>
<proteinExistence type="inferred from homology"/>
<dbReference type="Pfam" id="PF00582">
    <property type="entry name" value="Usp"/>
    <property type="match status" value="1"/>
</dbReference>
<evidence type="ECO:0000313" key="4">
    <source>
        <dbReference type="Proteomes" id="UP000199114"/>
    </source>
</evidence>
<accession>A0A1H9JGA1</accession>
<dbReference type="InterPro" id="IPR006016">
    <property type="entry name" value="UspA"/>
</dbReference>
<dbReference type="AlphaFoldDB" id="A0A1H9JGA1"/>
<evidence type="ECO:0000259" key="2">
    <source>
        <dbReference type="Pfam" id="PF00582"/>
    </source>
</evidence>
<reference evidence="4" key="1">
    <citation type="submission" date="2016-10" db="EMBL/GenBank/DDBJ databases">
        <authorList>
            <person name="Varghese N."/>
            <person name="Submissions S."/>
        </authorList>
    </citation>
    <scope>NUCLEOTIDE SEQUENCE [LARGE SCALE GENOMIC DNA]</scope>
    <source>
        <strain evidence="4">DSM 25055</strain>
    </source>
</reference>
<evidence type="ECO:0000313" key="3">
    <source>
        <dbReference type="EMBL" id="SEQ85809.1"/>
    </source>
</evidence>
<dbReference type="OrthoDB" id="105697at2157"/>
<comment type="similarity">
    <text evidence="1">Belongs to the universal stress protein A family.</text>
</comment>
<evidence type="ECO:0000256" key="1">
    <source>
        <dbReference type="ARBA" id="ARBA00008791"/>
    </source>
</evidence>